<proteinExistence type="predicted"/>
<feature type="domain" description="Signal transduction histidine kinase internal region" evidence="2">
    <location>
        <begin position="779"/>
        <end position="858"/>
    </location>
</feature>
<keyword evidence="1" id="KW-1133">Transmembrane helix</keyword>
<dbReference type="InterPro" id="IPR013783">
    <property type="entry name" value="Ig-like_fold"/>
</dbReference>
<keyword evidence="5" id="KW-1185">Reference proteome</keyword>
<dbReference type="Gene3D" id="2.130.10.10">
    <property type="entry name" value="YVTN repeat-like/Quinoprotein amine dehydrogenase"/>
    <property type="match status" value="2"/>
</dbReference>
<accession>A0A916U3D0</accession>
<evidence type="ECO:0000313" key="4">
    <source>
        <dbReference type="EMBL" id="GGC58761.1"/>
    </source>
</evidence>
<dbReference type="Proteomes" id="UP000651668">
    <property type="component" value="Unassembled WGS sequence"/>
</dbReference>
<evidence type="ECO:0000256" key="1">
    <source>
        <dbReference type="SAM" id="Phobius"/>
    </source>
</evidence>
<evidence type="ECO:0000259" key="3">
    <source>
        <dbReference type="Pfam" id="PF07495"/>
    </source>
</evidence>
<comment type="caution">
    <text evidence="4">The sequence shown here is derived from an EMBL/GenBank/DDBJ whole genome shotgun (WGS) entry which is preliminary data.</text>
</comment>
<dbReference type="PANTHER" id="PTHR34220:SF7">
    <property type="entry name" value="SENSOR HISTIDINE KINASE YPDA"/>
    <property type="match status" value="1"/>
</dbReference>
<evidence type="ECO:0008006" key="6">
    <source>
        <dbReference type="Google" id="ProtNLM"/>
    </source>
</evidence>
<feature type="domain" description="Two component regulator three Y" evidence="3">
    <location>
        <begin position="673"/>
        <end position="727"/>
    </location>
</feature>
<dbReference type="Pfam" id="PF06580">
    <property type="entry name" value="His_kinase"/>
    <property type="match status" value="1"/>
</dbReference>
<dbReference type="InterPro" id="IPR011110">
    <property type="entry name" value="Reg_prop"/>
</dbReference>
<name>A0A916U3D0_9SPHI</name>
<sequence>MRLVLKIKILFTSILLLLFSTQLLIAQTSYIEHYDIKDGLPSNTCFFSIQDSQGYIWIGTDAGVSRFDGKYFRNFSIDDGLPDNQILQIKEDRLGRIWFLSFSGKLSYFKKGKIFNKSNSDLLRKLNITEIIISFFEDDEGRLWFGSNKNILYMYDGDKLLRFSSRDMNMQFINASVYQDAQQNIWIINEHAVMRYKNGSFYPATHIPNTLSHKTIDIKTGGKLLLLDATGLRSIDNGISTIELHIPKAMLNTKLGFIHASATELWLSNNEGVTVYQKGSPAKQYLHNIPTSQVIKDRSDNMWFTTSNGIYMLPREENRTYIIGQAEGLSSNYIKSISKDKHRRLWLGMDKGVINVLEKNAVSIRELRLETIGAKGNIKQLHIDSLNQSMYFSTDFSIGRINDIYGVQKPELLQEVTNSVIAVKNFSLSSRNELAIASASGVFSIKNPLQNFQFHALKLSKGQNFYAGRAYAVHFNQEGALWYSNIDGLNAIGAPGLITAADRAYFSEKRINDINTLENGMLVIATDGYGLAYIQDGKIIKKITVNDGLADNICKKLFVDGNHLWVITNNGINNICIDGPEIEIQSFEYTNALLKNDVNDLYIGKTTAYFATNNGLVYFPKKGFTKKNKAPKVIVSAILNNNSNLEVADTLQALNPSKNNITFIFSAIDFQKQDLLYRFRLKPEDTWTETRNRRLEFSSLSPGNYTFEISTRSNSTDWSDPTRIKFKLEEHFWQRNWFIFVLLIAASFTFYKIAVIITKWQKNQEQKQLVLKHKILILEQRALLAMMNPHFIFNVMNSVQHYINTKDTSSANKILTGFARLIRKNLEICTKSFISLEEELEYLNLYLGLEKKRFGGKLNYTIEIDPNIDKEEILIPSMLLQPYIENAIWHGIMPKEEGGHINITMEVVDQEQLLINIVDDGIGIENSQKLKNTDHTSKGMSLTQERVQLLNQTEDIFIQIHIRQRGETGTMVTIQIPIR</sequence>
<dbReference type="InterPro" id="IPR050640">
    <property type="entry name" value="Bact_2-comp_sensor_kinase"/>
</dbReference>
<dbReference type="GO" id="GO:0000155">
    <property type="term" value="F:phosphorelay sensor kinase activity"/>
    <property type="evidence" value="ECO:0007669"/>
    <property type="project" value="InterPro"/>
</dbReference>
<evidence type="ECO:0000313" key="5">
    <source>
        <dbReference type="Proteomes" id="UP000651668"/>
    </source>
</evidence>
<dbReference type="AlphaFoldDB" id="A0A916U3D0"/>
<keyword evidence="1" id="KW-0812">Transmembrane</keyword>
<evidence type="ECO:0000259" key="2">
    <source>
        <dbReference type="Pfam" id="PF06580"/>
    </source>
</evidence>
<dbReference type="Gene3D" id="2.60.40.10">
    <property type="entry name" value="Immunoglobulins"/>
    <property type="match status" value="1"/>
</dbReference>
<keyword evidence="1" id="KW-0472">Membrane</keyword>
<reference evidence="4" key="1">
    <citation type="journal article" date="2014" name="Int. J. Syst. Evol. Microbiol.">
        <title>Complete genome sequence of Corynebacterium casei LMG S-19264T (=DSM 44701T), isolated from a smear-ripened cheese.</title>
        <authorList>
            <consortium name="US DOE Joint Genome Institute (JGI-PGF)"/>
            <person name="Walter F."/>
            <person name="Albersmeier A."/>
            <person name="Kalinowski J."/>
            <person name="Ruckert C."/>
        </authorList>
    </citation>
    <scope>NUCLEOTIDE SEQUENCE</scope>
    <source>
        <strain evidence="4">CGMCC 1.15343</strain>
    </source>
</reference>
<dbReference type="InterPro" id="IPR011123">
    <property type="entry name" value="Y_Y_Y"/>
</dbReference>
<reference evidence="4" key="2">
    <citation type="submission" date="2020-09" db="EMBL/GenBank/DDBJ databases">
        <authorList>
            <person name="Sun Q."/>
            <person name="Zhou Y."/>
        </authorList>
    </citation>
    <scope>NUCLEOTIDE SEQUENCE</scope>
    <source>
        <strain evidence="4">CGMCC 1.15343</strain>
    </source>
</reference>
<dbReference type="SUPFAM" id="SSF55874">
    <property type="entry name" value="ATPase domain of HSP90 chaperone/DNA topoisomerase II/histidine kinase"/>
    <property type="match status" value="1"/>
</dbReference>
<dbReference type="GO" id="GO:0016020">
    <property type="term" value="C:membrane"/>
    <property type="evidence" value="ECO:0007669"/>
    <property type="project" value="InterPro"/>
</dbReference>
<dbReference type="InterPro" id="IPR015943">
    <property type="entry name" value="WD40/YVTN_repeat-like_dom_sf"/>
</dbReference>
<dbReference type="PANTHER" id="PTHR34220">
    <property type="entry name" value="SENSOR HISTIDINE KINASE YPDA"/>
    <property type="match status" value="1"/>
</dbReference>
<organism evidence="4 5">
    <name type="scientific">Pedobacter quisquiliarum</name>
    <dbReference type="NCBI Taxonomy" id="1834438"/>
    <lineage>
        <taxon>Bacteria</taxon>
        <taxon>Pseudomonadati</taxon>
        <taxon>Bacteroidota</taxon>
        <taxon>Sphingobacteriia</taxon>
        <taxon>Sphingobacteriales</taxon>
        <taxon>Sphingobacteriaceae</taxon>
        <taxon>Pedobacter</taxon>
    </lineage>
</organism>
<feature type="transmembrane region" description="Helical" evidence="1">
    <location>
        <begin position="737"/>
        <end position="757"/>
    </location>
</feature>
<dbReference type="InterPro" id="IPR010559">
    <property type="entry name" value="Sig_transdc_His_kin_internal"/>
</dbReference>
<dbReference type="SUPFAM" id="SSF63829">
    <property type="entry name" value="Calcium-dependent phosphotriesterase"/>
    <property type="match status" value="1"/>
</dbReference>
<dbReference type="EMBL" id="BMIL01000003">
    <property type="protein sequence ID" value="GGC58761.1"/>
    <property type="molecule type" value="Genomic_DNA"/>
</dbReference>
<dbReference type="Pfam" id="PF07494">
    <property type="entry name" value="Reg_prop"/>
    <property type="match status" value="1"/>
</dbReference>
<protein>
    <recommendedName>
        <fullName evidence="6">Two component regulator propeller</fullName>
    </recommendedName>
</protein>
<dbReference type="InterPro" id="IPR036890">
    <property type="entry name" value="HATPase_C_sf"/>
</dbReference>
<dbReference type="Pfam" id="PF07495">
    <property type="entry name" value="Y_Y_Y"/>
    <property type="match status" value="1"/>
</dbReference>
<dbReference type="Gene3D" id="3.30.565.10">
    <property type="entry name" value="Histidine kinase-like ATPase, C-terminal domain"/>
    <property type="match status" value="1"/>
</dbReference>
<gene>
    <name evidence="4" type="ORF">GCM10011387_10480</name>
</gene>